<dbReference type="EMBL" id="ATBP01000235">
    <property type="protein sequence ID" value="ETR71688.1"/>
    <property type="molecule type" value="Genomic_DNA"/>
</dbReference>
<dbReference type="GO" id="GO:0030255">
    <property type="term" value="P:protein secretion by the type IV secretion system"/>
    <property type="evidence" value="ECO:0007669"/>
    <property type="project" value="InterPro"/>
</dbReference>
<evidence type="ECO:0000313" key="8">
    <source>
        <dbReference type="Proteomes" id="UP000189670"/>
    </source>
</evidence>
<protein>
    <submittedName>
        <fullName evidence="7">Type IV secretion system protein TrbL</fullName>
    </submittedName>
</protein>
<dbReference type="Pfam" id="PF04610">
    <property type="entry name" value="TrbL"/>
    <property type="match status" value="1"/>
</dbReference>
<keyword evidence="6" id="KW-0732">Signal</keyword>
<feature type="transmembrane region" description="Helical" evidence="5">
    <location>
        <begin position="56"/>
        <end position="74"/>
    </location>
</feature>
<dbReference type="InterPro" id="IPR007688">
    <property type="entry name" value="Conjugal_tfr_TrbL/VirB6"/>
</dbReference>
<evidence type="ECO:0000256" key="6">
    <source>
        <dbReference type="SAM" id="SignalP"/>
    </source>
</evidence>
<dbReference type="GO" id="GO:0016020">
    <property type="term" value="C:membrane"/>
    <property type="evidence" value="ECO:0007669"/>
    <property type="project" value="UniProtKB-SubCell"/>
</dbReference>
<evidence type="ECO:0000256" key="3">
    <source>
        <dbReference type="ARBA" id="ARBA00022989"/>
    </source>
</evidence>
<keyword evidence="2 5" id="KW-0812">Transmembrane</keyword>
<comment type="caution">
    <text evidence="7">The sequence shown here is derived from an EMBL/GenBank/DDBJ whole genome shotgun (WGS) entry which is preliminary data.</text>
</comment>
<evidence type="ECO:0000256" key="2">
    <source>
        <dbReference type="ARBA" id="ARBA00022692"/>
    </source>
</evidence>
<comment type="subcellular location">
    <subcellularLocation>
        <location evidence="1">Membrane</location>
        <topology evidence="1">Multi-pass membrane protein</topology>
    </subcellularLocation>
</comment>
<feature type="transmembrane region" description="Helical" evidence="5">
    <location>
        <begin position="169"/>
        <end position="191"/>
    </location>
</feature>
<evidence type="ECO:0000256" key="5">
    <source>
        <dbReference type="SAM" id="Phobius"/>
    </source>
</evidence>
<evidence type="ECO:0000256" key="4">
    <source>
        <dbReference type="ARBA" id="ARBA00023136"/>
    </source>
</evidence>
<dbReference type="AlphaFoldDB" id="A0A1V1PA75"/>
<feature type="chain" id="PRO_5010735797" evidence="6">
    <location>
        <begin position="25"/>
        <end position="352"/>
    </location>
</feature>
<gene>
    <name evidence="7" type="ORF">OMM_02300</name>
</gene>
<feature type="transmembrane region" description="Helical" evidence="5">
    <location>
        <begin position="196"/>
        <end position="213"/>
    </location>
</feature>
<feature type="transmembrane region" description="Helical" evidence="5">
    <location>
        <begin position="86"/>
        <end position="108"/>
    </location>
</feature>
<name>A0A1V1PA75_9BACT</name>
<dbReference type="Proteomes" id="UP000189670">
    <property type="component" value="Unassembled WGS sequence"/>
</dbReference>
<keyword evidence="3 5" id="KW-1133">Transmembrane helix</keyword>
<organism evidence="7 8">
    <name type="scientific">Candidatus Magnetoglobus multicellularis str. Araruama</name>
    <dbReference type="NCBI Taxonomy" id="890399"/>
    <lineage>
        <taxon>Bacteria</taxon>
        <taxon>Pseudomonadati</taxon>
        <taxon>Thermodesulfobacteriota</taxon>
        <taxon>Desulfobacteria</taxon>
        <taxon>Desulfobacterales</taxon>
        <taxon>Desulfobacteraceae</taxon>
        <taxon>Candidatus Magnetoglobus</taxon>
    </lineage>
</organism>
<keyword evidence="4 5" id="KW-0472">Membrane</keyword>
<sequence>MSGKNIYILCFIILGVLSVSTAYASKQDDYSTGTLTEVLSNIIDASQEGSVKVKTIALEILAGMFGISVLWLIIKSLASPGNTSIELIGTVLTLAIYTLIISFGPAFIVDLFKGLGQFGLIAGGNNISEELLLNPSAIVEKGYNALDPLTKNLSWLDTLRTWIDPLKCIAGICAYLSVMITHVIIAINMFLIIAEYFVYATVAMFLIPAGMVNPTRFLASNAVKGYFTLAARFMAHAMILSLMYGVFDIIQLPEDNPMELDVWHMTVKTWFLLAVVIFVPSSVAKTVSGGAPDLSAGVVLGGLMASAGSAYVATNTIRNSMSFIKGVSAYSASQKTNHTFNTKPGEPAGGFK</sequence>
<proteinExistence type="predicted"/>
<evidence type="ECO:0000256" key="1">
    <source>
        <dbReference type="ARBA" id="ARBA00004141"/>
    </source>
</evidence>
<reference evidence="8" key="1">
    <citation type="submission" date="2012-11" db="EMBL/GenBank/DDBJ databases">
        <authorList>
            <person name="Lucero-Rivera Y.E."/>
            <person name="Tovar-Ramirez D."/>
        </authorList>
    </citation>
    <scope>NUCLEOTIDE SEQUENCE [LARGE SCALE GENOMIC DNA]</scope>
    <source>
        <strain evidence="8">Araruama</strain>
    </source>
</reference>
<feature type="transmembrane region" description="Helical" evidence="5">
    <location>
        <begin position="233"/>
        <end position="250"/>
    </location>
</feature>
<evidence type="ECO:0000313" key="7">
    <source>
        <dbReference type="EMBL" id="ETR71688.1"/>
    </source>
</evidence>
<feature type="transmembrane region" description="Helical" evidence="5">
    <location>
        <begin position="262"/>
        <end position="282"/>
    </location>
</feature>
<accession>A0A1V1PA75</accession>
<feature type="signal peptide" evidence="6">
    <location>
        <begin position="1"/>
        <end position="24"/>
    </location>
</feature>
<feature type="transmembrane region" description="Helical" evidence="5">
    <location>
        <begin position="294"/>
        <end position="313"/>
    </location>
</feature>